<name>A0A9D1YDL3_9FIRM</name>
<dbReference type="SUPFAM" id="SSF89550">
    <property type="entry name" value="PHP domain-like"/>
    <property type="match status" value="1"/>
</dbReference>
<dbReference type="SMART" id="SM00481">
    <property type="entry name" value="POLIIIAc"/>
    <property type="match status" value="1"/>
</dbReference>
<dbReference type="AlphaFoldDB" id="A0A9D1YDL3"/>
<dbReference type="Pfam" id="PF02811">
    <property type="entry name" value="PHP"/>
    <property type="match status" value="1"/>
</dbReference>
<gene>
    <name evidence="2" type="ORF">H9841_11050</name>
</gene>
<protein>
    <submittedName>
        <fullName evidence="2">PHP domain-containing protein</fullName>
    </submittedName>
</protein>
<dbReference type="EMBL" id="DXDX01000199">
    <property type="protein sequence ID" value="HIY22421.1"/>
    <property type="molecule type" value="Genomic_DNA"/>
</dbReference>
<dbReference type="GO" id="GO:0004534">
    <property type="term" value="F:5'-3' RNA exonuclease activity"/>
    <property type="evidence" value="ECO:0007669"/>
    <property type="project" value="TreeGrafter"/>
</dbReference>
<sequence length="207" mass="22807">MFLDIHLHESTYSPDGRMTLAELVEEARQVGLDGVCITDHDSMGLAEYASRYAREVDYPIFVGAEYYSREGDILVFGIDALPEELRLPAQDIIDYVNERGGACIAAHPFRNNNRGLEEHLLTVRGLTGIEVLNGSTSPEANRKALQYAQRLGIQGVGASDAHNVIQLGRYATWLPQPVGTMEEFVAALRAQQAKPAILSGFRVAETF</sequence>
<dbReference type="GO" id="GO:0035312">
    <property type="term" value="F:5'-3' DNA exonuclease activity"/>
    <property type="evidence" value="ECO:0007669"/>
    <property type="project" value="TreeGrafter"/>
</dbReference>
<organism evidence="2 3">
    <name type="scientific">Candidatus Flavonifractor merdigallinarum</name>
    <dbReference type="NCBI Taxonomy" id="2838589"/>
    <lineage>
        <taxon>Bacteria</taxon>
        <taxon>Bacillati</taxon>
        <taxon>Bacillota</taxon>
        <taxon>Clostridia</taxon>
        <taxon>Eubacteriales</taxon>
        <taxon>Oscillospiraceae</taxon>
        <taxon>Flavonifractor</taxon>
    </lineage>
</organism>
<proteinExistence type="predicted"/>
<evidence type="ECO:0000313" key="3">
    <source>
        <dbReference type="Proteomes" id="UP000823868"/>
    </source>
</evidence>
<reference evidence="2" key="2">
    <citation type="submission" date="2021-04" db="EMBL/GenBank/DDBJ databases">
        <authorList>
            <person name="Gilroy R."/>
        </authorList>
    </citation>
    <scope>NUCLEOTIDE SEQUENCE</scope>
    <source>
        <strain evidence="2">ChiBcec16_6824</strain>
    </source>
</reference>
<dbReference type="PANTHER" id="PTHR42924">
    <property type="entry name" value="EXONUCLEASE"/>
    <property type="match status" value="1"/>
</dbReference>
<dbReference type="Proteomes" id="UP000823868">
    <property type="component" value="Unassembled WGS sequence"/>
</dbReference>
<dbReference type="InterPro" id="IPR003141">
    <property type="entry name" value="Pol/His_phosphatase_N"/>
</dbReference>
<evidence type="ECO:0000259" key="1">
    <source>
        <dbReference type="SMART" id="SM00481"/>
    </source>
</evidence>
<reference evidence="2" key="1">
    <citation type="journal article" date="2021" name="PeerJ">
        <title>Extensive microbial diversity within the chicken gut microbiome revealed by metagenomics and culture.</title>
        <authorList>
            <person name="Gilroy R."/>
            <person name="Ravi A."/>
            <person name="Getino M."/>
            <person name="Pursley I."/>
            <person name="Horton D.L."/>
            <person name="Alikhan N.F."/>
            <person name="Baker D."/>
            <person name="Gharbi K."/>
            <person name="Hall N."/>
            <person name="Watson M."/>
            <person name="Adriaenssens E.M."/>
            <person name="Foster-Nyarko E."/>
            <person name="Jarju S."/>
            <person name="Secka A."/>
            <person name="Antonio M."/>
            <person name="Oren A."/>
            <person name="Chaudhuri R.R."/>
            <person name="La Ragione R."/>
            <person name="Hildebrand F."/>
            <person name="Pallen M.J."/>
        </authorList>
    </citation>
    <scope>NUCLEOTIDE SEQUENCE</scope>
    <source>
        <strain evidence="2">ChiBcec16_6824</strain>
    </source>
</reference>
<dbReference type="Gene3D" id="3.20.20.140">
    <property type="entry name" value="Metal-dependent hydrolases"/>
    <property type="match status" value="1"/>
</dbReference>
<accession>A0A9D1YDL3</accession>
<dbReference type="CDD" id="cd07432">
    <property type="entry name" value="PHP_HisPPase"/>
    <property type="match status" value="1"/>
</dbReference>
<dbReference type="InterPro" id="IPR016195">
    <property type="entry name" value="Pol/histidinol_Pase-like"/>
</dbReference>
<dbReference type="PANTHER" id="PTHR42924:SF3">
    <property type="entry name" value="POLYMERASE_HISTIDINOL PHOSPHATASE N-TERMINAL DOMAIN-CONTAINING PROTEIN"/>
    <property type="match status" value="1"/>
</dbReference>
<dbReference type="Pfam" id="PF13263">
    <property type="entry name" value="PHP_C"/>
    <property type="match status" value="1"/>
</dbReference>
<dbReference type="InterPro" id="IPR052018">
    <property type="entry name" value="PHP_domain"/>
</dbReference>
<dbReference type="InterPro" id="IPR004013">
    <property type="entry name" value="PHP_dom"/>
</dbReference>
<evidence type="ECO:0000313" key="2">
    <source>
        <dbReference type="EMBL" id="HIY22421.1"/>
    </source>
</evidence>
<comment type="caution">
    <text evidence="2">The sequence shown here is derived from an EMBL/GenBank/DDBJ whole genome shotgun (WGS) entry which is preliminary data.</text>
</comment>
<feature type="domain" description="Polymerase/histidinol phosphatase N-terminal" evidence="1">
    <location>
        <begin position="3"/>
        <end position="70"/>
    </location>
</feature>